<protein>
    <submittedName>
        <fullName evidence="1">Uncharacterized protein</fullName>
    </submittedName>
</protein>
<reference evidence="2" key="1">
    <citation type="journal article" date="2017" name="Nat. Ecol. Evol.">
        <title>Genome expansion and lineage-specific genetic innovations in the forest pathogenic fungi Armillaria.</title>
        <authorList>
            <person name="Sipos G."/>
            <person name="Prasanna A.N."/>
            <person name="Walter M.C."/>
            <person name="O'Connor E."/>
            <person name="Balint B."/>
            <person name="Krizsan K."/>
            <person name="Kiss B."/>
            <person name="Hess J."/>
            <person name="Varga T."/>
            <person name="Slot J."/>
            <person name="Riley R."/>
            <person name="Boka B."/>
            <person name="Rigling D."/>
            <person name="Barry K."/>
            <person name="Lee J."/>
            <person name="Mihaltcheva S."/>
            <person name="LaButti K."/>
            <person name="Lipzen A."/>
            <person name="Waldron R."/>
            <person name="Moloney N.M."/>
            <person name="Sperisen C."/>
            <person name="Kredics L."/>
            <person name="Vagvoelgyi C."/>
            <person name="Patrignani A."/>
            <person name="Fitzpatrick D."/>
            <person name="Nagy I."/>
            <person name="Doyle S."/>
            <person name="Anderson J.B."/>
            <person name="Grigoriev I.V."/>
            <person name="Gueldener U."/>
            <person name="Muensterkoetter M."/>
            <person name="Nagy L.G."/>
        </authorList>
    </citation>
    <scope>NUCLEOTIDE SEQUENCE [LARGE SCALE GENOMIC DNA]</scope>
    <source>
        <strain evidence="2">Ar21-2</strain>
    </source>
</reference>
<evidence type="ECO:0000313" key="2">
    <source>
        <dbReference type="Proteomes" id="UP000217790"/>
    </source>
</evidence>
<name>A0A2H3D7T4_ARMGA</name>
<keyword evidence="2" id="KW-1185">Reference proteome</keyword>
<dbReference type="EMBL" id="KZ293662">
    <property type="protein sequence ID" value="PBK91295.1"/>
    <property type="molecule type" value="Genomic_DNA"/>
</dbReference>
<sequence length="193" mass="22535">MYMWNTENEETVDLRQKDLFTSLLAPRKLCPLYYAVELITLHQDQTLLECSLITSEKISRRRFAEEQKAVPCPRGVALSYTLSLLGKLDIYLARAQNSLNQMRESDALATPIEDIGRKIREDRVQEILKVRIADCHRYHEELEIHGSNSENEDYLMHTCVGKDLEGWLFPSTIQFERYLHLAVLRCCRRQSTT</sequence>
<dbReference type="InParanoid" id="A0A2H3D7T4"/>
<gene>
    <name evidence="1" type="ORF">ARMGADRAFT_1031967</name>
</gene>
<evidence type="ECO:0000313" key="1">
    <source>
        <dbReference type="EMBL" id="PBK91295.1"/>
    </source>
</evidence>
<dbReference type="AlphaFoldDB" id="A0A2H3D7T4"/>
<organism evidence="1 2">
    <name type="scientific">Armillaria gallica</name>
    <name type="common">Bulbous honey fungus</name>
    <name type="synonym">Armillaria bulbosa</name>
    <dbReference type="NCBI Taxonomy" id="47427"/>
    <lineage>
        <taxon>Eukaryota</taxon>
        <taxon>Fungi</taxon>
        <taxon>Dikarya</taxon>
        <taxon>Basidiomycota</taxon>
        <taxon>Agaricomycotina</taxon>
        <taxon>Agaricomycetes</taxon>
        <taxon>Agaricomycetidae</taxon>
        <taxon>Agaricales</taxon>
        <taxon>Marasmiineae</taxon>
        <taxon>Physalacriaceae</taxon>
        <taxon>Armillaria</taxon>
    </lineage>
</organism>
<proteinExistence type="predicted"/>
<accession>A0A2H3D7T4</accession>
<dbReference type="Proteomes" id="UP000217790">
    <property type="component" value="Unassembled WGS sequence"/>
</dbReference>